<feature type="region of interest" description="Disordered" evidence="1">
    <location>
        <begin position="356"/>
        <end position="377"/>
    </location>
</feature>
<evidence type="ECO:0000313" key="2">
    <source>
        <dbReference type="EMBL" id="VDL18703.1"/>
    </source>
</evidence>
<sequence length="672" mass="75273">MNEIDFDTIFINNLRALGADFKSLKLPADSSALEPLLACYNRAVDNQLKNIFHMWIKELRINLGLSTSFSRVWSVPCPKTYCKFFAVLSTQILETCIERGDFGDDVGILDDVDDYVHEYLENVSKIHSRSSVTERLTAMDQSFSLEDQSNIQKQCLEYIKLEPSTSQDVVIQELAAFQLKRWNEFQDLKKRVSSLHSEWLSLQPLYSYFASVCENPHKITPTDLKDPVMSLSELLKMSGEIFTSVRNFLLRYNDAETETSSDLMWCCNTISRLIESEKFADLKKINISTPVILSKLDTIINKLHEVLSESADFLSVSRSWCSGRLLRFSDALGDSKERPSTDDSSTNSSLLLKSPFSSALQSPNQKTSTEPKSDTQLSPIKSFSNVAIGNTLVEVNDEVRLIDLDGRTKESTSSILKSPHAFELDCGKYSINDPGADFKLNEVPAKSILKLSGLSFSSENSNFADDGKFYNVYALFNDINKELASLLHTTTLQDRHTSNDDEDNEKNLKVDPGDFKLPLQSEIPPITPPLVPSRLSNPRASLKSLRFGTPISSERKIVEDGEYVDENQNEPVKCLSIQRLCPISLPSADPVTSKLPRPPFTLINSNFENNPRLSELPTFADLCPKPPIDKNTGNRTDETIKSDDETGEDDESLGLLSLGDMDNSDSDLLLSQ</sequence>
<accession>A0A0R3SA82</accession>
<evidence type="ECO:0000313" key="3">
    <source>
        <dbReference type="Proteomes" id="UP000274504"/>
    </source>
</evidence>
<evidence type="ECO:0000256" key="1">
    <source>
        <dbReference type="SAM" id="MobiDB-lite"/>
    </source>
</evidence>
<evidence type="ECO:0000313" key="4">
    <source>
        <dbReference type="WBParaSite" id="HDID_0000124101-mRNA-1"/>
    </source>
</evidence>
<organism evidence="4">
    <name type="scientific">Hymenolepis diminuta</name>
    <name type="common">Rat tapeworm</name>
    <dbReference type="NCBI Taxonomy" id="6216"/>
    <lineage>
        <taxon>Eukaryota</taxon>
        <taxon>Metazoa</taxon>
        <taxon>Spiralia</taxon>
        <taxon>Lophotrochozoa</taxon>
        <taxon>Platyhelminthes</taxon>
        <taxon>Cestoda</taxon>
        <taxon>Eucestoda</taxon>
        <taxon>Cyclophyllidea</taxon>
        <taxon>Hymenolepididae</taxon>
        <taxon>Hymenolepis</taxon>
    </lineage>
</organism>
<reference evidence="2 3" key="2">
    <citation type="submission" date="2018-11" db="EMBL/GenBank/DDBJ databases">
        <authorList>
            <consortium name="Pathogen Informatics"/>
        </authorList>
    </citation>
    <scope>NUCLEOTIDE SEQUENCE [LARGE SCALE GENOMIC DNA]</scope>
</reference>
<feature type="compositionally biased region" description="Low complexity" evidence="1">
    <location>
        <begin position="653"/>
        <end position="672"/>
    </location>
</feature>
<gene>
    <name evidence="2" type="ORF">HDID_LOCUS1242</name>
</gene>
<dbReference type="AlphaFoldDB" id="A0A0R3SA82"/>
<dbReference type="Proteomes" id="UP000274504">
    <property type="component" value="Unassembled WGS sequence"/>
</dbReference>
<feature type="region of interest" description="Disordered" evidence="1">
    <location>
        <begin position="617"/>
        <end position="672"/>
    </location>
</feature>
<feature type="compositionally biased region" description="Basic and acidic residues" evidence="1">
    <location>
        <begin position="635"/>
        <end position="644"/>
    </location>
</feature>
<dbReference type="WBParaSite" id="HDID_0000124101-mRNA-1">
    <property type="protein sequence ID" value="HDID_0000124101-mRNA-1"/>
    <property type="gene ID" value="HDID_0000124101"/>
</dbReference>
<name>A0A0R3SA82_HYMDI</name>
<reference evidence="4" key="1">
    <citation type="submission" date="2017-02" db="UniProtKB">
        <authorList>
            <consortium name="WormBaseParasite"/>
        </authorList>
    </citation>
    <scope>IDENTIFICATION</scope>
</reference>
<dbReference type="OrthoDB" id="10516283at2759"/>
<proteinExistence type="predicted"/>
<dbReference type="EMBL" id="UYSG01000218">
    <property type="protein sequence ID" value="VDL18703.1"/>
    <property type="molecule type" value="Genomic_DNA"/>
</dbReference>
<protein>
    <submittedName>
        <fullName evidence="4">HAUS6_N domain-containing protein</fullName>
    </submittedName>
</protein>